<dbReference type="KEGG" id="dgo:DGo_PF0026"/>
<dbReference type="HOGENOM" id="CLU_1945223_0_0_0"/>
<organism evidence="1 2">
    <name type="scientific">Deinococcus gobiensis (strain DSM 21396 / JCM 16679 / CGMCC 1.7299 / I-0)</name>
    <dbReference type="NCBI Taxonomy" id="745776"/>
    <lineage>
        <taxon>Bacteria</taxon>
        <taxon>Thermotogati</taxon>
        <taxon>Deinococcota</taxon>
        <taxon>Deinococci</taxon>
        <taxon>Deinococcales</taxon>
        <taxon>Deinococcaceae</taxon>
        <taxon>Deinococcus</taxon>
    </lineage>
</organism>
<evidence type="ECO:0000313" key="1">
    <source>
        <dbReference type="EMBL" id="AFD28249.1"/>
    </source>
</evidence>
<keyword evidence="2" id="KW-1185">Reference proteome</keyword>
<geneLocation type="plasmid" evidence="1 2">
    <name>P6</name>
</geneLocation>
<proteinExistence type="predicted"/>
<name>H8H402_DEIGI</name>
<reference evidence="1 2" key="1">
    <citation type="journal article" date="2012" name="PLoS ONE">
        <title>Genome sequence and transcriptome analysis of the radioresistant bacterium Deinococcus gobiensis: insights into the extreme environmental adaptations.</title>
        <authorList>
            <person name="Yuan M."/>
            <person name="Chen M."/>
            <person name="Zhang W."/>
            <person name="Lu W."/>
            <person name="Wang J."/>
            <person name="Yang M."/>
            <person name="Zhao P."/>
            <person name="Tang R."/>
            <person name="Li X."/>
            <person name="Hao Y."/>
            <person name="Zhou Z."/>
            <person name="Zhan Y."/>
            <person name="Yu H."/>
            <person name="Teng C."/>
            <person name="Yan Y."/>
            <person name="Ping S."/>
            <person name="Wang Y."/>
            <person name="Lin M."/>
        </authorList>
    </citation>
    <scope>NUCLEOTIDE SEQUENCE [LARGE SCALE GENOMIC DNA]</scope>
    <source>
        <strain evidence="2">DSM 21396 / JCM 16679 / CGMCC 1.7299 / I-0</strain>
        <plasmid evidence="1">P6</plasmid>
    </source>
</reference>
<dbReference type="AlphaFoldDB" id="H8H402"/>
<gene>
    <name evidence="1" type="ordered locus">DGo_PF0026</name>
</gene>
<protein>
    <submittedName>
        <fullName evidence="1">Uncharacterized protein</fullName>
    </submittedName>
</protein>
<dbReference type="EMBL" id="CP002197">
    <property type="protein sequence ID" value="AFD28249.1"/>
    <property type="molecule type" value="Genomic_DNA"/>
</dbReference>
<dbReference type="Proteomes" id="UP000007575">
    <property type="component" value="Plasmid P6"/>
</dbReference>
<keyword evidence="1" id="KW-0614">Plasmid</keyword>
<sequence>MLPILATTTGEVAVILPGTGDTEIAAALRAYAQETGQASPTFEASAAGRAYARANIFLVPRLSTGTMTSLDGKTHAVVCNKEGTGVEGCVIDGFLSGTDHLASYPDAVGSVYASYNIKDQKAETAFLPF</sequence>
<accession>H8H402</accession>
<evidence type="ECO:0000313" key="2">
    <source>
        <dbReference type="Proteomes" id="UP000007575"/>
    </source>
</evidence>